<evidence type="ECO:0000259" key="10">
    <source>
        <dbReference type="PROSITE" id="PS50262"/>
    </source>
</evidence>
<name>A0AA88PN21_9TELE</name>
<evidence type="ECO:0000256" key="3">
    <source>
        <dbReference type="ARBA" id="ARBA00022989"/>
    </source>
</evidence>
<evidence type="ECO:0000256" key="5">
    <source>
        <dbReference type="ARBA" id="ARBA00023136"/>
    </source>
</evidence>
<keyword evidence="2 9" id="KW-0812">Transmembrane</keyword>
<keyword evidence="8" id="KW-0807">Transducer</keyword>
<dbReference type="AlphaFoldDB" id="A0AA88PN21"/>
<evidence type="ECO:0000313" key="11">
    <source>
        <dbReference type="EMBL" id="KAK2888724.1"/>
    </source>
</evidence>
<dbReference type="InterPro" id="IPR000276">
    <property type="entry name" value="GPCR_Rhodpsn"/>
</dbReference>
<dbReference type="SUPFAM" id="SSF81321">
    <property type="entry name" value="Family A G protein-coupled receptor-like"/>
    <property type="match status" value="2"/>
</dbReference>
<organism evidence="11 12">
    <name type="scientific">Cirrhinus molitorella</name>
    <name type="common">mud carp</name>
    <dbReference type="NCBI Taxonomy" id="172907"/>
    <lineage>
        <taxon>Eukaryota</taxon>
        <taxon>Metazoa</taxon>
        <taxon>Chordata</taxon>
        <taxon>Craniata</taxon>
        <taxon>Vertebrata</taxon>
        <taxon>Euteleostomi</taxon>
        <taxon>Actinopterygii</taxon>
        <taxon>Neopterygii</taxon>
        <taxon>Teleostei</taxon>
        <taxon>Ostariophysi</taxon>
        <taxon>Cypriniformes</taxon>
        <taxon>Cyprinidae</taxon>
        <taxon>Labeoninae</taxon>
        <taxon>Labeonini</taxon>
        <taxon>Cirrhinus</taxon>
    </lineage>
</organism>
<feature type="domain" description="G-protein coupled receptors family 1 profile" evidence="10">
    <location>
        <begin position="51"/>
        <end position="271"/>
    </location>
</feature>
<reference evidence="11" key="1">
    <citation type="submission" date="2023-08" db="EMBL/GenBank/DDBJ databases">
        <title>Chromosome-level Genome Assembly of mud carp (Cirrhinus molitorella).</title>
        <authorList>
            <person name="Liu H."/>
        </authorList>
    </citation>
    <scope>NUCLEOTIDE SEQUENCE</scope>
    <source>
        <strain evidence="11">Prfri</strain>
        <tissue evidence="11">Muscle</tissue>
    </source>
</reference>
<accession>A0AA88PN21</accession>
<feature type="transmembrane region" description="Helical" evidence="9">
    <location>
        <begin position="149"/>
        <end position="169"/>
    </location>
</feature>
<keyword evidence="3 9" id="KW-1133">Transmembrane helix</keyword>
<feature type="domain" description="G-protein coupled receptors family 1 profile" evidence="10">
    <location>
        <begin position="531"/>
        <end position="751"/>
    </location>
</feature>
<evidence type="ECO:0000256" key="6">
    <source>
        <dbReference type="ARBA" id="ARBA00023170"/>
    </source>
</evidence>
<evidence type="ECO:0000313" key="12">
    <source>
        <dbReference type="Proteomes" id="UP001187343"/>
    </source>
</evidence>
<keyword evidence="6" id="KW-0675">Receptor</keyword>
<comment type="subcellular location">
    <subcellularLocation>
        <location evidence="1">Membrane</location>
        <topology evidence="1">Multi-pass membrane protein</topology>
    </subcellularLocation>
</comment>
<evidence type="ECO:0000256" key="8">
    <source>
        <dbReference type="ARBA" id="ARBA00023224"/>
    </source>
</evidence>
<evidence type="ECO:0000256" key="1">
    <source>
        <dbReference type="ARBA" id="ARBA00004141"/>
    </source>
</evidence>
<feature type="transmembrane region" description="Helical" evidence="9">
    <location>
        <begin position="522"/>
        <end position="540"/>
    </location>
</feature>
<feature type="transmembrane region" description="Helical" evidence="9">
    <location>
        <begin position="175"/>
        <end position="198"/>
    </location>
</feature>
<protein>
    <recommendedName>
        <fullName evidence="10">G-protein coupled receptors family 1 profile domain-containing protein</fullName>
    </recommendedName>
</protein>
<dbReference type="PANTHER" id="PTHR24232:SF108">
    <property type="entry name" value="G-PROTEIN COUPLED RECEPTOR 35-LIKE-RELATED"/>
    <property type="match status" value="1"/>
</dbReference>
<dbReference type="InterPro" id="IPR017452">
    <property type="entry name" value="GPCR_Rhodpsn_7TM"/>
</dbReference>
<feature type="transmembrane region" description="Helical" evidence="9">
    <location>
        <begin position="219"/>
        <end position="240"/>
    </location>
</feature>
<sequence>MSNTSALSLNSSVSGWRRPLWYQYEVCADAPHWFVFYFGVKVLNLFAGVPLNGLVLWQILRKKSEGSTSDVFIFNLSILDAYFGLMTPVDMVNRLYFNSPSIWYSQRFAYGLKDVTPLFLTCICLDRYVAVVHPILFTGIRDTSIRIGVSLVVWGLILAYSLTKCILGIMSVSEVFSGVILSAFFIMVFCNLSIIWVLRKSVAGKETMNPVKKKAFKMVIIVLAIIVGNYLPPVALMPFASTFSFVTLHCKVLLSVFSIMDLSCTIEPLLYISKMDRSAFCRCLQSPSKKPITLLIHNVSLLESRLIFRLWEDPAPANRAKLHFLLLTVVFLSARNLRLHHKTLIIPFHRNCRLYRKLSARASSSSNHRQDLLVDPKEPQQLVASETSLLCLLREELFLRRPERDTKLGDGQRNVGGQRQSYGTVAERLRIEQAVGAIIYLDEVLRDKLVESLFMCLRLSRSNKSFITDVTLSFTAHFAIMSNTSALSLNSSVSGWHRLPWYQFEACVEAPHWFLLYYGVKVLNLVAGVPLNGLVLWQILRKKSEGSTSDVFIFNLSILDAYFGLMTPVDLSNRLYFNDESVWYSVRFAYGLKDVTPLFLTCICLDRYVAVVHPILFTGIRDTSIRIGVSLVVWGLILAYSLTKTFLGVMSVNEVFSGVILSAFVIMMFCNLSIIWVLRKSVAGKETMNPVKKKAFKMVIIVLAIIVGNYLPPVALMPFSSTYSFVTFRCKISLCVFSIMDLSCTIEPLLYISKMERSAFCNCLPNTSKKPITVSI</sequence>
<gene>
    <name evidence="11" type="ORF">Q8A67_014099</name>
</gene>
<evidence type="ECO:0000256" key="9">
    <source>
        <dbReference type="SAM" id="Phobius"/>
    </source>
</evidence>
<dbReference type="EMBL" id="JAUYZG010000014">
    <property type="protein sequence ID" value="KAK2888724.1"/>
    <property type="molecule type" value="Genomic_DNA"/>
</dbReference>
<keyword evidence="7" id="KW-0325">Glycoprotein</keyword>
<comment type="caution">
    <text evidence="11">The sequence shown here is derived from an EMBL/GenBank/DDBJ whole genome shotgun (WGS) entry which is preliminary data.</text>
</comment>
<dbReference type="GO" id="GO:0035025">
    <property type="term" value="P:positive regulation of Rho protein signal transduction"/>
    <property type="evidence" value="ECO:0007669"/>
    <property type="project" value="TreeGrafter"/>
</dbReference>
<dbReference type="GO" id="GO:0007200">
    <property type="term" value="P:phospholipase C-activating G protein-coupled receptor signaling pathway"/>
    <property type="evidence" value="ECO:0007669"/>
    <property type="project" value="TreeGrafter"/>
</dbReference>
<feature type="transmembrane region" description="Helical" evidence="9">
    <location>
        <begin position="624"/>
        <end position="643"/>
    </location>
</feature>
<dbReference type="Pfam" id="PF00001">
    <property type="entry name" value="7tm_1"/>
    <property type="match status" value="2"/>
</dbReference>
<feature type="transmembrane region" description="Helical" evidence="9">
    <location>
        <begin position="655"/>
        <end position="678"/>
    </location>
</feature>
<keyword evidence="5 9" id="KW-0472">Membrane</keyword>
<dbReference type="PANTHER" id="PTHR24232">
    <property type="entry name" value="G-PROTEIN COUPLED RECEPTOR"/>
    <property type="match status" value="1"/>
</dbReference>
<evidence type="ECO:0000256" key="7">
    <source>
        <dbReference type="ARBA" id="ARBA00023180"/>
    </source>
</evidence>
<feature type="transmembrane region" description="Helical" evidence="9">
    <location>
        <begin position="699"/>
        <end position="719"/>
    </location>
</feature>
<feature type="transmembrane region" description="Helical" evidence="9">
    <location>
        <begin position="34"/>
        <end position="60"/>
    </location>
</feature>
<evidence type="ECO:0000256" key="4">
    <source>
        <dbReference type="ARBA" id="ARBA00023040"/>
    </source>
</evidence>
<dbReference type="GO" id="GO:0005886">
    <property type="term" value="C:plasma membrane"/>
    <property type="evidence" value="ECO:0007669"/>
    <property type="project" value="TreeGrafter"/>
</dbReference>
<dbReference type="Proteomes" id="UP001187343">
    <property type="component" value="Unassembled WGS sequence"/>
</dbReference>
<dbReference type="GO" id="GO:0004930">
    <property type="term" value="F:G protein-coupled receptor activity"/>
    <property type="evidence" value="ECO:0007669"/>
    <property type="project" value="UniProtKB-KW"/>
</dbReference>
<evidence type="ECO:0000256" key="2">
    <source>
        <dbReference type="ARBA" id="ARBA00022692"/>
    </source>
</evidence>
<keyword evidence="4" id="KW-0297">G-protein coupled receptor</keyword>
<proteinExistence type="predicted"/>
<dbReference type="Gene3D" id="1.20.1070.10">
    <property type="entry name" value="Rhodopsin 7-helix transmembrane proteins"/>
    <property type="match status" value="2"/>
</dbReference>
<dbReference type="PROSITE" id="PS50262">
    <property type="entry name" value="G_PROTEIN_RECEP_F1_2"/>
    <property type="match status" value="2"/>
</dbReference>
<keyword evidence="12" id="KW-1185">Reference proteome</keyword>